<protein>
    <recommendedName>
        <fullName evidence="4">Nucleic acid binding protein</fullName>
    </recommendedName>
</protein>
<dbReference type="Proteomes" id="UP000294830">
    <property type="component" value="Unassembled WGS sequence"/>
</dbReference>
<gene>
    <name evidence="2" type="ORF">CLV25_10373</name>
</gene>
<organism evidence="2 3">
    <name type="scientific">Acetobacteroides hydrogenigenes</name>
    <dbReference type="NCBI Taxonomy" id="979970"/>
    <lineage>
        <taxon>Bacteria</taxon>
        <taxon>Pseudomonadati</taxon>
        <taxon>Bacteroidota</taxon>
        <taxon>Bacteroidia</taxon>
        <taxon>Bacteroidales</taxon>
        <taxon>Rikenellaceae</taxon>
        <taxon>Acetobacteroides</taxon>
    </lineage>
</organism>
<evidence type="ECO:0000313" key="2">
    <source>
        <dbReference type="EMBL" id="TCN70558.1"/>
    </source>
</evidence>
<sequence length="130" mass="13976">MKRLLLLTLFFVGAIFAQAGKVELADMAKNTSKFTGKSVEFTGMVYSVCPKSDSRIFVSPENDKTVRMAVVLKSGSAASFRGKKVTVKGILKKVAYVDQKPCGRCDGKDCAKSVSEASAASYYVEATSVK</sequence>
<dbReference type="EMBL" id="SLWB01000003">
    <property type="protein sequence ID" value="TCN70558.1"/>
    <property type="molecule type" value="Genomic_DNA"/>
</dbReference>
<reference evidence="2 3" key="1">
    <citation type="submission" date="2019-03" db="EMBL/GenBank/DDBJ databases">
        <title>Genomic Encyclopedia of Archaeal and Bacterial Type Strains, Phase II (KMG-II): from individual species to whole genera.</title>
        <authorList>
            <person name="Goeker M."/>
        </authorList>
    </citation>
    <scope>NUCLEOTIDE SEQUENCE [LARGE SCALE GENOMIC DNA]</scope>
    <source>
        <strain evidence="2 3">RL-C</strain>
    </source>
</reference>
<evidence type="ECO:0000256" key="1">
    <source>
        <dbReference type="SAM" id="SignalP"/>
    </source>
</evidence>
<accession>A0A4R2EN60</accession>
<evidence type="ECO:0000313" key="3">
    <source>
        <dbReference type="Proteomes" id="UP000294830"/>
    </source>
</evidence>
<comment type="caution">
    <text evidence="2">The sequence shown here is derived from an EMBL/GenBank/DDBJ whole genome shotgun (WGS) entry which is preliminary data.</text>
</comment>
<keyword evidence="3" id="KW-1185">Reference proteome</keyword>
<proteinExistence type="predicted"/>
<evidence type="ECO:0008006" key="4">
    <source>
        <dbReference type="Google" id="ProtNLM"/>
    </source>
</evidence>
<dbReference type="AlphaFoldDB" id="A0A4R2EN60"/>
<dbReference type="RefSeq" id="WP_131838424.1">
    <property type="nucleotide sequence ID" value="NZ_SLWB01000003.1"/>
</dbReference>
<keyword evidence="1" id="KW-0732">Signal</keyword>
<feature type="signal peptide" evidence="1">
    <location>
        <begin position="1"/>
        <end position="19"/>
    </location>
</feature>
<name>A0A4R2EN60_9BACT</name>
<feature type="chain" id="PRO_5020891043" description="Nucleic acid binding protein" evidence="1">
    <location>
        <begin position="20"/>
        <end position="130"/>
    </location>
</feature>